<keyword evidence="2" id="KW-0648">Protein biosynthesis</keyword>
<evidence type="ECO:0000313" key="2">
    <source>
        <dbReference type="EMBL" id="ENO15179.1"/>
    </source>
</evidence>
<dbReference type="GO" id="GO:0019509">
    <property type="term" value="P:L-methionine salvage from methylthioadenosine"/>
    <property type="evidence" value="ECO:0007669"/>
    <property type="project" value="TreeGrafter"/>
</dbReference>
<organism evidence="2 3">
    <name type="scientific">Marinobacter nanhaiticus D15-8W</name>
    <dbReference type="NCBI Taxonomy" id="626887"/>
    <lineage>
        <taxon>Bacteria</taxon>
        <taxon>Pseudomonadati</taxon>
        <taxon>Pseudomonadota</taxon>
        <taxon>Gammaproteobacteria</taxon>
        <taxon>Pseudomonadales</taxon>
        <taxon>Marinobacteraceae</taxon>
        <taxon>Marinobacter</taxon>
    </lineage>
</organism>
<dbReference type="PATRIC" id="fig|626887.3.peg.1492"/>
<dbReference type="SUPFAM" id="SSF100950">
    <property type="entry name" value="NagB/RpiA/CoA transferase-like"/>
    <property type="match status" value="1"/>
</dbReference>
<dbReference type="eggNOG" id="COG1184">
    <property type="taxonomic scope" value="Bacteria"/>
</dbReference>
<keyword evidence="3" id="KW-1185">Reference proteome</keyword>
<keyword evidence="2" id="KW-0396">Initiation factor</keyword>
<dbReference type="PANTHER" id="PTHR43475">
    <property type="entry name" value="METHYLTHIORIBOSE-1-PHOSPHATE ISOMERASE"/>
    <property type="match status" value="1"/>
</dbReference>
<evidence type="ECO:0000313" key="3">
    <source>
        <dbReference type="Proteomes" id="UP000013165"/>
    </source>
</evidence>
<dbReference type="InterPro" id="IPR027363">
    <property type="entry name" value="M1Pi_N"/>
</dbReference>
<dbReference type="InterPro" id="IPR037171">
    <property type="entry name" value="NagB/RpiA_transferase-like"/>
</dbReference>
<dbReference type="Proteomes" id="UP000013165">
    <property type="component" value="Unassembled WGS sequence"/>
</dbReference>
<dbReference type="GO" id="GO:0046523">
    <property type="term" value="F:S-methyl-5-thioribose-1-phosphate isomerase activity"/>
    <property type="evidence" value="ECO:0007669"/>
    <property type="project" value="TreeGrafter"/>
</dbReference>
<dbReference type="GO" id="GO:0003743">
    <property type="term" value="F:translation initiation factor activity"/>
    <property type="evidence" value="ECO:0007669"/>
    <property type="project" value="UniProtKB-KW"/>
</dbReference>
<evidence type="ECO:0000256" key="1">
    <source>
        <dbReference type="RuleBase" id="RU003814"/>
    </source>
</evidence>
<dbReference type="PANTHER" id="PTHR43475:SF3">
    <property type="entry name" value="TRANSLATION INITIATION FACTOR EIF-2B SUBUNIT FAMILY PROTEIN (AFU_ORTHOLOGUE AFUA_2G14290)"/>
    <property type="match status" value="1"/>
</dbReference>
<dbReference type="InterPro" id="IPR000649">
    <property type="entry name" value="IF-2B-related"/>
</dbReference>
<sequence length="283" mass="31821">MEREPDFITRLREDQTSGASQLALQALDDGARYLESTEYQTFDTLTDLAETLKAARPSMVPLRNAVERWQQALDRNESAEALQRQAIEHLRALHRALNEAGANTAQNAVSLIEPGATIMTHSRSSTVMRLFQELVDREITFQVIVTLSGPGNEGLQVARDLAALRVPTTLITDAQIGLFMAETDINISGCDCWLSDGYFINKSGTYLQALAARDWNKPFWVLADSFRDSPALWADIRLEEKDPAELGCTNEQRVRARNIYFETVAERLITGRVDEHSRRPQEP</sequence>
<gene>
    <name evidence="2" type="ORF">J057_07511</name>
</gene>
<protein>
    <submittedName>
        <fullName evidence="2">Initiation factor 2B</fullName>
    </submittedName>
</protein>
<dbReference type="EMBL" id="APLQ01000011">
    <property type="protein sequence ID" value="ENO15179.1"/>
    <property type="molecule type" value="Genomic_DNA"/>
</dbReference>
<dbReference type="Gene3D" id="1.20.120.420">
    <property type="entry name" value="translation initiation factor eif-2b, domain 1"/>
    <property type="match status" value="1"/>
</dbReference>
<dbReference type="RefSeq" id="WP_004579475.1">
    <property type="nucleotide sequence ID" value="NZ_AP028878.1"/>
</dbReference>
<dbReference type="Gene3D" id="3.40.50.10470">
    <property type="entry name" value="Translation initiation factor eif-2b, domain 2"/>
    <property type="match status" value="1"/>
</dbReference>
<proteinExistence type="inferred from homology"/>
<dbReference type="AlphaFoldDB" id="N6W4U8"/>
<dbReference type="HOGENOM" id="CLU_016218_2_1_6"/>
<comment type="similarity">
    <text evidence="1">Belongs to the eIF-2B alpha/beta/delta subunits family.</text>
</comment>
<name>N6W4U8_9GAMM</name>
<comment type="caution">
    <text evidence="2">The sequence shown here is derived from an EMBL/GenBank/DDBJ whole genome shotgun (WGS) entry which is preliminary data.</text>
</comment>
<accession>N6W4U8</accession>
<reference evidence="2 3" key="1">
    <citation type="journal article" date="2013" name="Genome Announc.">
        <title>Genome Sequence of the Polycyclic Aromatic Hydrocarbon-Degrading Bacterium Strain Marinobacter nanhaiticus D15-8WT.</title>
        <authorList>
            <person name="Cui Z."/>
            <person name="Gao W."/>
            <person name="Li Q."/>
            <person name="Xu G."/>
            <person name="Zheng L."/>
        </authorList>
    </citation>
    <scope>NUCLEOTIDE SEQUENCE [LARGE SCALE GENOMIC DNA]</scope>
    <source>
        <strain evidence="2 3">D15-8W</strain>
    </source>
</reference>
<dbReference type="STRING" id="626887.J057_07511"/>
<dbReference type="InterPro" id="IPR042529">
    <property type="entry name" value="IF_2B-like_C"/>
</dbReference>
<dbReference type="OrthoDB" id="6113936at2"/>
<dbReference type="Pfam" id="PF01008">
    <property type="entry name" value="IF-2B"/>
    <property type="match status" value="1"/>
</dbReference>